<dbReference type="FunFam" id="2.60.40.10:FF:000437">
    <property type="entry name" value="Beat-IIIc, isoform A"/>
    <property type="match status" value="1"/>
</dbReference>
<dbReference type="SUPFAM" id="SSF48726">
    <property type="entry name" value="Immunoglobulin"/>
    <property type="match status" value="1"/>
</dbReference>
<feature type="domain" description="Ig-like" evidence="2">
    <location>
        <begin position="25"/>
        <end position="148"/>
    </location>
</feature>
<accession>A0ABD1EV51</accession>
<evidence type="ECO:0000313" key="4">
    <source>
        <dbReference type="Proteomes" id="UP001566132"/>
    </source>
</evidence>
<evidence type="ECO:0000259" key="2">
    <source>
        <dbReference type="PROSITE" id="PS50835"/>
    </source>
</evidence>
<dbReference type="InterPro" id="IPR036179">
    <property type="entry name" value="Ig-like_dom_sf"/>
</dbReference>
<sequence>MLFQHSLCLFFLYIFIILWLFNPIPVFFTHESDCVRLTNMTVPPVQDVRSEMPLHCQFDMDNEQLYAVKWYKDDNEFFRYTPSSTSDIITTYDVEGVTVDLYRSKCDHVSCNLWLKNVKKPQTSGAYRCEVSTEAPSFFSASKTHYVTVAALPKEAPVIENLKTTYSLGDALHATCTSGLGDPKPVLKFYMNKQPVASTIAKDLNLDPTHMETWSKTQLSRSKIQIRMILDRKRGTSTPWNINSPTEILCTSNIESLNSLLVPHASTNQTFVVYDPNQPIRNHELGYFHHRSNGNLMGSRESWLIAFCLIATFNYYHSYNTISLQ</sequence>
<dbReference type="EMBL" id="JBDJPC010000005">
    <property type="protein sequence ID" value="KAL1502678.1"/>
    <property type="molecule type" value="Genomic_DNA"/>
</dbReference>
<evidence type="ECO:0000256" key="1">
    <source>
        <dbReference type="SAM" id="Phobius"/>
    </source>
</evidence>
<keyword evidence="1" id="KW-0472">Membrane</keyword>
<reference evidence="3 4" key="1">
    <citation type="submission" date="2024-05" db="EMBL/GenBank/DDBJ databases">
        <title>Genetic variation in Jamaican populations of the coffee berry borer (Hypothenemus hampei).</title>
        <authorList>
            <person name="Errbii M."/>
            <person name="Myrie A."/>
        </authorList>
    </citation>
    <scope>NUCLEOTIDE SEQUENCE [LARGE SCALE GENOMIC DNA]</scope>
    <source>
        <strain evidence="3">JA-Hopewell-2020-01-JO</strain>
        <tissue evidence="3">Whole body</tissue>
    </source>
</reference>
<dbReference type="Gene3D" id="2.60.40.10">
    <property type="entry name" value="Immunoglobulins"/>
    <property type="match status" value="1"/>
</dbReference>
<feature type="transmembrane region" description="Helical" evidence="1">
    <location>
        <begin position="7"/>
        <end position="28"/>
    </location>
</feature>
<dbReference type="AlphaFoldDB" id="A0ABD1EV51"/>
<keyword evidence="1" id="KW-0812">Transmembrane</keyword>
<dbReference type="InterPro" id="IPR007110">
    <property type="entry name" value="Ig-like_dom"/>
</dbReference>
<proteinExistence type="predicted"/>
<keyword evidence="4" id="KW-1185">Reference proteome</keyword>
<name>A0ABD1EV51_HYPHA</name>
<dbReference type="PANTHER" id="PTHR21261:SF15">
    <property type="entry name" value="BEATEN PATH IIIA, ISOFORM D-RELATED"/>
    <property type="match status" value="1"/>
</dbReference>
<organism evidence="3 4">
    <name type="scientific">Hypothenemus hampei</name>
    <name type="common">Coffee berry borer</name>
    <dbReference type="NCBI Taxonomy" id="57062"/>
    <lineage>
        <taxon>Eukaryota</taxon>
        <taxon>Metazoa</taxon>
        <taxon>Ecdysozoa</taxon>
        <taxon>Arthropoda</taxon>
        <taxon>Hexapoda</taxon>
        <taxon>Insecta</taxon>
        <taxon>Pterygota</taxon>
        <taxon>Neoptera</taxon>
        <taxon>Endopterygota</taxon>
        <taxon>Coleoptera</taxon>
        <taxon>Polyphaga</taxon>
        <taxon>Cucujiformia</taxon>
        <taxon>Curculionidae</taxon>
        <taxon>Scolytinae</taxon>
        <taxon>Hypothenemus</taxon>
    </lineage>
</organism>
<keyword evidence="1" id="KW-1133">Transmembrane helix</keyword>
<dbReference type="InterPro" id="IPR013783">
    <property type="entry name" value="Ig-like_fold"/>
</dbReference>
<gene>
    <name evidence="3" type="ORF">ABEB36_007791</name>
</gene>
<protein>
    <recommendedName>
        <fullName evidence="2">Ig-like domain-containing protein</fullName>
    </recommendedName>
</protein>
<dbReference type="PROSITE" id="PS50835">
    <property type="entry name" value="IG_LIKE"/>
    <property type="match status" value="1"/>
</dbReference>
<evidence type="ECO:0000313" key="3">
    <source>
        <dbReference type="EMBL" id="KAL1502678.1"/>
    </source>
</evidence>
<comment type="caution">
    <text evidence="3">The sequence shown here is derived from an EMBL/GenBank/DDBJ whole genome shotgun (WGS) entry which is preliminary data.</text>
</comment>
<dbReference type="PANTHER" id="PTHR21261">
    <property type="entry name" value="BEAT PROTEIN"/>
    <property type="match status" value="1"/>
</dbReference>
<dbReference type="Proteomes" id="UP001566132">
    <property type="component" value="Unassembled WGS sequence"/>
</dbReference>